<evidence type="ECO:0000313" key="1">
    <source>
        <dbReference type="Ensembl" id="ENSMMNP00015012361.1"/>
    </source>
</evidence>
<accession>A0A8C6BAB5</accession>
<sequence length="80" mass="9232">MMSVHHRELPYMVTTASPLDKATLSKLKLVLKSFLSQGPVLKLKVKTVLSIMDRMVAYIGEKYGYKSKIQKLSRFIREIF</sequence>
<dbReference type="Ensembl" id="ENSMMNT00015013543.1">
    <property type="protein sequence ID" value="ENSMMNP00015012361.1"/>
    <property type="gene ID" value="ENSMMNG00015009125.1"/>
</dbReference>
<protein>
    <submittedName>
        <fullName evidence="1">Uncharacterized protein</fullName>
    </submittedName>
</protein>
<reference evidence="1" key="1">
    <citation type="submission" date="2025-08" db="UniProtKB">
        <authorList>
            <consortium name="Ensembl"/>
        </authorList>
    </citation>
    <scope>IDENTIFICATION</scope>
</reference>
<proteinExistence type="predicted"/>
<name>A0A8C6BAB5_MONMO</name>
<keyword evidence="2" id="KW-1185">Reference proteome</keyword>
<organism evidence="1 2">
    <name type="scientific">Monodon monoceros</name>
    <name type="common">Narwhal</name>
    <name type="synonym">Ceratodon monodon</name>
    <dbReference type="NCBI Taxonomy" id="40151"/>
    <lineage>
        <taxon>Eukaryota</taxon>
        <taxon>Metazoa</taxon>
        <taxon>Chordata</taxon>
        <taxon>Craniata</taxon>
        <taxon>Vertebrata</taxon>
        <taxon>Euteleostomi</taxon>
        <taxon>Mammalia</taxon>
        <taxon>Eutheria</taxon>
        <taxon>Laurasiatheria</taxon>
        <taxon>Artiodactyla</taxon>
        <taxon>Whippomorpha</taxon>
        <taxon>Cetacea</taxon>
        <taxon>Odontoceti</taxon>
        <taxon>Monodontidae</taxon>
        <taxon>Monodon</taxon>
    </lineage>
</organism>
<dbReference type="GeneTree" id="ENSGT00950000185980"/>
<dbReference type="Proteomes" id="UP000694561">
    <property type="component" value="Unplaced"/>
</dbReference>
<reference evidence="1" key="2">
    <citation type="submission" date="2025-09" db="UniProtKB">
        <authorList>
            <consortium name="Ensembl"/>
        </authorList>
    </citation>
    <scope>IDENTIFICATION</scope>
</reference>
<dbReference type="AlphaFoldDB" id="A0A8C6BAB5"/>
<evidence type="ECO:0000313" key="2">
    <source>
        <dbReference type="Proteomes" id="UP000694561"/>
    </source>
</evidence>